<gene>
    <name evidence="2" type="ORF">GCM10011517_08730</name>
</gene>
<comment type="caution">
    <text evidence="2">The sequence shown here is derived from an EMBL/GenBank/DDBJ whole genome shotgun (WGS) entry which is preliminary data.</text>
</comment>
<dbReference type="Proteomes" id="UP000606730">
    <property type="component" value="Unassembled WGS sequence"/>
</dbReference>
<accession>A0A917AET6</accession>
<feature type="transmembrane region" description="Helical" evidence="1">
    <location>
        <begin position="121"/>
        <end position="142"/>
    </location>
</feature>
<evidence type="ECO:0000256" key="1">
    <source>
        <dbReference type="SAM" id="Phobius"/>
    </source>
</evidence>
<evidence type="ECO:0000313" key="3">
    <source>
        <dbReference type="Proteomes" id="UP000606730"/>
    </source>
</evidence>
<sequence length="147" mass="16194">MPTAAKLIAALSLAVVAFFATTEIVRTLPDGMAGPRFVIVNCAIGFLVGWKVLGRYADRGYRGSIPFGFWALSNLVFWAMVTHSINEMLSESTKLRYDGVMEALQGTFEIMLEYAIVMIEAPASIVTLLIGSLLATWASVWADKRWK</sequence>
<keyword evidence="1" id="KW-0472">Membrane</keyword>
<dbReference type="InterPro" id="IPR047784">
    <property type="entry name" value="TrgA"/>
</dbReference>
<name>A0A917AET6_9RHOB</name>
<feature type="transmembrane region" description="Helical" evidence="1">
    <location>
        <begin position="65"/>
        <end position="85"/>
    </location>
</feature>
<proteinExistence type="predicted"/>
<protein>
    <recommendedName>
        <fullName evidence="4">Tellurium resistance protein</fullName>
    </recommendedName>
</protein>
<organism evidence="2 3">
    <name type="scientific">Actibacterium pelagium</name>
    <dbReference type="NCBI Taxonomy" id="2029103"/>
    <lineage>
        <taxon>Bacteria</taxon>
        <taxon>Pseudomonadati</taxon>
        <taxon>Pseudomonadota</taxon>
        <taxon>Alphaproteobacteria</taxon>
        <taxon>Rhodobacterales</taxon>
        <taxon>Roseobacteraceae</taxon>
        <taxon>Actibacterium</taxon>
    </lineage>
</organism>
<evidence type="ECO:0008006" key="4">
    <source>
        <dbReference type="Google" id="ProtNLM"/>
    </source>
</evidence>
<keyword evidence="3" id="KW-1185">Reference proteome</keyword>
<reference evidence="2" key="1">
    <citation type="journal article" date="2014" name="Int. J. Syst. Evol. Microbiol.">
        <title>Complete genome sequence of Corynebacterium casei LMG S-19264T (=DSM 44701T), isolated from a smear-ripened cheese.</title>
        <authorList>
            <consortium name="US DOE Joint Genome Institute (JGI-PGF)"/>
            <person name="Walter F."/>
            <person name="Albersmeier A."/>
            <person name="Kalinowski J."/>
            <person name="Ruckert C."/>
        </authorList>
    </citation>
    <scope>NUCLEOTIDE SEQUENCE</scope>
    <source>
        <strain evidence="2">CGMCC 1.16012</strain>
    </source>
</reference>
<dbReference type="OrthoDB" id="7869508at2"/>
<feature type="transmembrane region" description="Helical" evidence="1">
    <location>
        <begin position="32"/>
        <end position="53"/>
    </location>
</feature>
<evidence type="ECO:0000313" key="2">
    <source>
        <dbReference type="EMBL" id="GGE43342.1"/>
    </source>
</evidence>
<dbReference type="NCBIfam" id="NF033773">
    <property type="entry name" value="tellur_TrgA"/>
    <property type="match status" value="1"/>
</dbReference>
<keyword evidence="1" id="KW-1133">Transmembrane helix</keyword>
<keyword evidence="1" id="KW-0812">Transmembrane</keyword>
<dbReference type="AlphaFoldDB" id="A0A917AET6"/>
<dbReference type="RefSeq" id="WP_095596255.1">
    <property type="nucleotide sequence ID" value="NZ_BMKN01000001.1"/>
</dbReference>
<reference evidence="2" key="2">
    <citation type="submission" date="2020-09" db="EMBL/GenBank/DDBJ databases">
        <authorList>
            <person name="Sun Q."/>
            <person name="Zhou Y."/>
        </authorList>
    </citation>
    <scope>NUCLEOTIDE SEQUENCE</scope>
    <source>
        <strain evidence="2">CGMCC 1.16012</strain>
    </source>
</reference>
<dbReference type="EMBL" id="BMKN01000001">
    <property type="protein sequence ID" value="GGE43342.1"/>
    <property type="molecule type" value="Genomic_DNA"/>
</dbReference>